<evidence type="ECO:0000313" key="3">
    <source>
        <dbReference type="EMBL" id="PVD37053.1"/>
    </source>
</evidence>
<dbReference type="Proteomes" id="UP000245119">
    <property type="component" value="Linkage Group LG2"/>
</dbReference>
<keyword evidence="2" id="KW-0812">Transmembrane</keyword>
<feature type="region of interest" description="Disordered" evidence="1">
    <location>
        <begin position="54"/>
        <end position="85"/>
    </location>
</feature>
<evidence type="ECO:0000313" key="4">
    <source>
        <dbReference type="Proteomes" id="UP000245119"/>
    </source>
</evidence>
<keyword evidence="2" id="KW-1133">Transmembrane helix</keyword>
<comment type="caution">
    <text evidence="3">The sequence shown here is derived from an EMBL/GenBank/DDBJ whole genome shotgun (WGS) entry which is preliminary data.</text>
</comment>
<proteinExistence type="predicted"/>
<organism evidence="3 4">
    <name type="scientific">Pomacea canaliculata</name>
    <name type="common">Golden apple snail</name>
    <dbReference type="NCBI Taxonomy" id="400727"/>
    <lineage>
        <taxon>Eukaryota</taxon>
        <taxon>Metazoa</taxon>
        <taxon>Spiralia</taxon>
        <taxon>Lophotrochozoa</taxon>
        <taxon>Mollusca</taxon>
        <taxon>Gastropoda</taxon>
        <taxon>Caenogastropoda</taxon>
        <taxon>Architaenioglossa</taxon>
        <taxon>Ampullarioidea</taxon>
        <taxon>Ampullariidae</taxon>
        <taxon>Pomacea</taxon>
    </lineage>
</organism>
<gene>
    <name evidence="3" type="ORF">C0Q70_04046</name>
</gene>
<protein>
    <submittedName>
        <fullName evidence="3">Uncharacterized protein</fullName>
    </submittedName>
</protein>
<evidence type="ECO:0000256" key="2">
    <source>
        <dbReference type="SAM" id="Phobius"/>
    </source>
</evidence>
<reference evidence="3 4" key="1">
    <citation type="submission" date="2018-04" db="EMBL/GenBank/DDBJ databases">
        <title>The genome of golden apple snail Pomacea canaliculata provides insight into stress tolerance and invasive adaptation.</title>
        <authorList>
            <person name="Liu C."/>
            <person name="Liu B."/>
            <person name="Ren Y."/>
            <person name="Zhang Y."/>
            <person name="Wang H."/>
            <person name="Li S."/>
            <person name="Jiang F."/>
            <person name="Yin L."/>
            <person name="Zhang G."/>
            <person name="Qian W."/>
            <person name="Fan W."/>
        </authorList>
    </citation>
    <scope>NUCLEOTIDE SEQUENCE [LARGE SCALE GENOMIC DNA]</scope>
    <source>
        <strain evidence="3">SZHN2017</strain>
        <tissue evidence="3">Muscle</tissue>
    </source>
</reference>
<feature type="region of interest" description="Disordered" evidence="1">
    <location>
        <begin position="145"/>
        <end position="169"/>
    </location>
</feature>
<feature type="transmembrane region" description="Helical" evidence="2">
    <location>
        <begin position="280"/>
        <end position="300"/>
    </location>
</feature>
<keyword evidence="2" id="KW-0472">Membrane</keyword>
<dbReference type="OrthoDB" id="6475849at2759"/>
<sequence length="320" mass="34471">MYDAEGGAADKLSAAVTVLDQQLPHHRRQEKDVSTCDPSLLNTHIAFAPSSLPPPPPPPFPLLPPRSYQGSVSSPSCTSPHTSPLSSPQQVFLFQLRRRARSAPLVTVAAPVIGVAQSTAFPFILLVLLRRSFVAVVAVCLSPGLSSQSSPRQTSALAPAPNGRGAVSAPPDTCKIPVLVGPDLELRSSKAAAQAAQRSIGGTKDLSLVLTSRAAASDSCHTALQDDKCTRGLRYKFDEQCADMEGDAENPQDAVRMKFIQKQKLDGAGHLSRWSNREKYLVAISCLLFLTCIAFVVLAYTRDREQKGKELFLSRWCLVV</sequence>
<evidence type="ECO:0000256" key="1">
    <source>
        <dbReference type="SAM" id="MobiDB-lite"/>
    </source>
</evidence>
<dbReference type="AlphaFoldDB" id="A0A2T7PUE9"/>
<keyword evidence="4" id="KW-1185">Reference proteome</keyword>
<dbReference type="EMBL" id="PZQS01000002">
    <property type="protein sequence ID" value="PVD37053.1"/>
    <property type="molecule type" value="Genomic_DNA"/>
</dbReference>
<feature type="compositionally biased region" description="Low complexity" evidence="1">
    <location>
        <begin position="71"/>
        <end position="85"/>
    </location>
</feature>
<feature type="compositionally biased region" description="Pro residues" evidence="1">
    <location>
        <begin position="54"/>
        <end position="64"/>
    </location>
</feature>
<name>A0A2T7PUE9_POMCA</name>
<accession>A0A2T7PUE9</accession>
<feature type="transmembrane region" description="Helical" evidence="2">
    <location>
        <begin position="105"/>
        <end position="129"/>
    </location>
</feature>
<feature type="compositionally biased region" description="Polar residues" evidence="1">
    <location>
        <begin position="145"/>
        <end position="156"/>
    </location>
</feature>